<evidence type="ECO:0000256" key="1">
    <source>
        <dbReference type="SAM" id="Coils"/>
    </source>
</evidence>
<sequence>METKMAVERETSGSVCLLTMLASAIERYQAELIEVMDNSRRAAEQKANAMIGQLEKDIEELEKRETALAELAQSEDLVHCVKVGQSLRLI</sequence>
<evidence type="ECO:0000259" key="2">
    <source>
        <dbReference type="Pfam" id="PF25600"/>
    </source>
</evidence>
<dbReference type="EMBL" id="JAHRIO010040315">
    <property type="protein sequence ID" value="MEQ2171063.1"/>
    <property type="molecule type" value="Genomic_DNA"/>
</dbReference>
<reference evidence="3 4" key="1">
    <citation type="submission" date="2021-06" db="EMBL/GenBank/DDBJ databases">
        <authorList>
            <person name="Palmer J.M."/>
        </authorList>
    </citation>
    <scope>NUCLEOTIDE SEQUENCE [LARGE SCALE GENOMIC DNA]</scope>
    <source>
        <strain evidence="3 4">GA_2019</strain>
        <tissue evidence="3">Muscle</tissue>
    </source>
</reference>
<proteinExistence type="predicted"/>
<dbReference type="Pfam" id="PF25600">
    <property type="entry name" value="TRIM_CC"/>
    <property type="match status" value="1"/>
</dbReference>
<feature type="domain" description="TRIM8/14/16/25/29/45/65 coiled-coil region" evidence="2">
    <location>
        <begin position="4"/>
        <end position="87"/>
    </location>
</feature>
<name>A0ABV0NI32_9TELE</name>
<dbReference type="Proteomes" id="UP001476798">
    <property type="component" value="Unassembled WGS sequence"/>
</dbReference>
<keyword evidence="4" id="KW-1185">Reference proteome</keyword>
<gene>
    <name evidence="3" type="ORF">GOODEAATRI_006857</name>
</gene>
<comment type="caution">
    <text evidence="3">The sequence shown here is derived from an EMBL/GenBank/DDBJ whole genome shotgun (WGS) entry which is preliminary data.</text>
</comment>
<keyword evidence="1" id="KW-0175">Coiled coil</keyword>
<protein>
    <recommendedName>
        <fullName evidence="2">TRIM8/14/16/25/29/45/65 coiled-coil region domain-containing protein</fullName>
    </recommendedName>
</protein>
<evidence type="ECO:0000313" key="3">
    <source>
        <dbReference type="EMBL" id="MEQ2171063.1"/>
    </source>
</evidence>
<accession>A0ABV0NI32</accession>
<dbReference type="InterPro" id="IPR058030">
    <property type="entry name" value="TRIM8/14/16/25/29/45/65_CC"/>
</dbReference>
<organism evidence="3 4">
    <name type="scientific">Goodea atripinnis</name>
    <dbReference type="NCBI Taxonomy" id="208336"/>
    <lineage>
        <taxon>Eukaryota</taxon>
        <taxon>Metazoa</taxon>
        <taxon>Chordata</taxon>
        <taxon>Craniata</taxon>
        <taxon>Vertebrata</taxon>
        <taxon>Euteleostomi</taxon>
        <taxon>Actinopterygii</taxon>
        <taxon>Neopterygii</taxon>
        <taxon>Teleostei</taxon>
        <taxon>Neoteleostei</taxon>
        <taxon>Acanthomorphata</taxon>
        <taxon>Ovalentaria</taxon>
        <taxon>Atherinomorphae</taxon>
        <taxon>Cyprinodontiformes</taxon>
        <taxon>Goodeidae</taxon>
        <taxon>Goodea</taxon>
    </lineage>
</organism>
<evidence type="ECO:0000313" key="4">
    <source>
        <dbReference type="Proteomes" id="UP001476798"/>
    </source>
</evidence>
<feature type="coiled-coil region" evidence="1">
    <location>
        <begin position="25"/>
        <end position="71"/>
    </location>
</feature>